<evidence type="ECO:0000256" key="4">
    <source>
        <dbReference type="ARBA" id="ARBA00023004"/>
    </source>
</evidence>
<dbReference type="InterPro" id="IPR017941">
    <property type="entry name" value="Rieske_2Fe-2S"/>
</dbReference>
<dbReference type="InterPro" id="IPR036922">
    <property type="entry name" value="Rieske_2Fe-2S_sf"/>
</dbReference>
<feature type="region of interest" description="Disordered" evidence="6">
    <location>
        <begin position="1"/>
        <end position="21"/>
    </location>
</feature>
<dbReference type="PANTHER" id="PTHR21266:SF59">
    <property type="entry name" value="BLR4922 PROTEIN"/>
    <property type="match status" value="1"/>
</dbReference>
<organism evidence="8">
    <name type="scientific">uncultured nuHF2 cluster bacterium HF0130_29D04</name>
    <dbReference type="NCBI Taxonomy" id="723587"/>
    <lineage>
        <taxon>Bacteria</taxon>
        <taxon>environmental samples</taxon>
    </lineage>
</organism>
<dbReference type="Gene3D" id="3.90.380.10">
    <property type="entry name" value="Naphthalene 1,2-dioxygenase Alpha Subunit, Chain A, domain 1"/>
    <property type="match status" value="1"/>
</dbReference>
<evidence type="ECO:0000256" key="6">
    <source>
        <dbReference type="SAM" id="MobiDB-lite"/>
    </source>
</evidence>
<evidence type="ECO:0000256" key="3">
    <source>
        <dbReference type="ARBA" id="ARBA00023002"/>
    </source>
</evidence>
<dbReference type="GO" id="GO:0046872">
    <property type="term" value="F:metal ion binding"/>
    <property type="evidence" value="ECO:0007669"/>
    <property type="project" value="UniProtKB-KW"/>
</dbReference>
<evidence type="ECO:0000256" key="2">
    <source>
        <dbReference type="ARBA" id="ARBA00022723"/>
    </source>
</evidence>
<evidence type="ECO:0000256" key="5">
    <source>
        <dbReference type="ARBA" id="ARBA00023014"/>
    </source>
</evidence>
<evidence type="ECO:0000256" key="1">
    <source>
        <dbReference type="ARBA" id="ARBA00022714"/>
    </source>
</evidence>
<keyword evidence="8" id="KW-0223">Dioxygenase</keyword>
<keyword evidence="4" id="KW-0408">Iron</keyword>
<sequence length="390" mass="44552">MVKKNNNNDRRMRSGDRDDFVHTGPDTLAGRYLRRFWQPIYVSEELPAGKIVPVKILGEELALYRGESSTPRVITNECPHRLSVLNTGWIEGETIRCRYHGWRFDESGGCVEQPGEPKPFCHKIPNLASYPTCELHGLIFAYFGEGDPPTFPPLPGLEEGASDNWTVSPSAEMIPCNYFQSAENIMDDVHVNFSHRDHLVNTAARPFIPTKLWAEETSFGLTHFLERGDRTDKLHFIMPNRCFLAHPLRSKRNSEPFWFKALFWYVPIDDESHLHFLIMVYHTKRRERPASSPIHEEIEAIIAGNKTWQDVATHPNLIRIQDGVAIVGQGKIVDRSRERLGTSDAAVILLRKIWSRELSLLSAGDKLTDFDTPDPQKLREEELIAMGSNN</sequence>
<keyword evidence="1" id="KW-0001">2Fe-2S</keyword>
<evidence type="ECO:0000313" key="8">
    <source>
        <dbReference type="EMBL" id="ADI21944.1"/>
    </source>
</evidence>
<dbReference type="GO" id="GO:0051537">
    <property type="term" value="F:2 iron, 2 sulfur cluster binding"/>
    <property type="evidence" value="ECO:0007669"/>
    <property type="project" value="UniProtKB-KW"/>
</dbReference>
<proteinExistence type="predicted"/>
<keyword evidence="2" id="KW-0479">Metal-binding</keyword>
<dbReference type="Gene3D" id="2.102.10.10">
    <property type="entry name" value="Rieske [2Fe-2S] iron-sulphur domain"/>
    <property type="match status" value="1"/>
</dbReference>
<dbReference type="SUPFAM" id="SSF50022">
    <property type="entry name" value="ISP domain"/>
    <property type="match status" value="1"/>
</dbReference>
<name>E7C3C0_9BACT</name>
<reference evidence="8" key="1">
    <citation type="submission" date="2010-01" db="EMBL/GenBank/DDBJ databases">
        <title>Genome fragments of uncultured bacteria from the North Pacific subtropical Gyre.</title>
        <authorList>
            <person name="Pham V.D."/>
            <person name="Delong E.F."/>
        </authorList>
    </citation>
    <scope>NUCLEOTIDE SEQUENCE</scope>
</reference>
<keyword evidence="5" id="KW-0411">Iron-sulfur</keyword>
<protein>
    <submittedName>
        <fullName evidence="8">Phenylpropionate dioxygenase and related ring-hydroxylating dioxygenases, large terminal subunit</fullName>
    </submittedName>
</protein>
<dbReference type="GO" id="GO:0051213">
    <property type="term" value="F:dioxygenase activity"/>
    <property type="evidence" value="ECO:0007669"/>
    <property type="project" value="UniProtKB-KW"/>
</dbReference>
<dbReference type="Pfam" id="PF00355">
    <property type="entry name" value="Rieske"/>
    <property type="match status" value="1"/>
</dbReference>
<dbReference type="PANTHER" id="PTHR21266">
    <property type="entry name" value="IRON-SULFUR DOMAIN CONTAINING PROTEIN"/>
    <property type="match status" value="1"/>
</dbReference>
<dbReference type="AlphaFoldDB" id="E7C3C0"/>
<dbReference type="PROSITE" id="PS51296">
    <property type="entry name" value="RIESKE"/>
    <property type="match status" value="1"/>
</dbReference>
<dbReference type="EMBL" id="GU567970">
    <property type="protein sequence ID" value="ADI21944.1"/>
    <property type="molecule type" value="Genomic_DNA"/>
</dbReference>
<dbReference type="SUPFAM" id="SSF55961">
    <property type="entry name" value="Bet v1-like"/>
    <property type="match status" value="1"/>
</dbReference>
<accession>E7C3C0</accession>
<evidence type="ECO:0000259" key="7">
    <source>
        <dbReference type="PROSITE" id="PS51296"/>
    </source>
</evidence>
<keyword evidence="3" id="KW-0560">Oxidoreductase</keyword>
<dbReference type="InterPro" id="IPR050584">
    <property type="entry name" value="Cholesterol_7-desaturase"/>
</dbReference>
<feature type="domain" description="Rieske" evidence="7">
    <location>
        <begin position="37"/>
        <end position="141"/>
    </location>
</feature>